<dbReference type="Proteomes" id="UP000494274">
    <property type="component" value="Unassembled WGS sequence"/>
</dbReference>
<gene>
    <name evidence="3" type="ORF">BLA18109_04619</name>
    <name evidence="2" type="ORF">BLA18112_02034</name>
</gene>
<dbReference type="InterPro" id="IPR009081">
    <property type="entry name" value="PP-bd_ACP"/>
</dbReference>
<dbReference type="SUPFAM" id="SSF47336">
    <property type="entry name" value="ACP-like"/>
    <property type="match status" value="1"/>
</dbReference>
<dbReference type="InterPro" id="IPR036736">
    <property type="entry name" value="ACP-like_sf"/>
</dbReference>
<accession>A0A6P2WY33</accession>
<feature type="domain" description="Carrier" evidence="1">
    <location>
        <begin position="29"/>
        <end position="84"/>
    </location>
</feature>
<dbReference type="EMBL" id="CABVQI010000005">
    <property type="protein sequence ID" value="VWC72352.1"/>
    <property type="molecule type" value="Genomic_DNA"/>
</dbReference>
<evidence type="ECO:0000313" key="5">
    <source>
        <dbReference type="Proteomes" id="UP000494274"/>
    </source>
</evidence>
<sequence length="92" mass="9955">MRQAIPAGQDLDSTVLQVIAGNIAAFMPGIDPAQVSIAGKLADYGCNSIDRMDIVWKTLDDLQLDIPVTEFSAVHDLRGLVALLCDFIGRRN</sequence>
<evidence type="ECO:0000313" key="2">
    <source>
        <dbReference type="EMBL" id="VWC72352.1"/>
    </source>
</evidence>
<organism evidence="3 4">
    <name type="scientific">Burkholderia lata (strain ATCC 17760 / DSM 23089 / LMG 22485 / NCIMB 9086 / R18194 / 383)</name>
    <dbReference type="NCBI Taxonomy" id="482957"/>
    <lineage>
        <taxon>Bacteria</taxon>
        <taxon>Pseudomonadati</taxon>
        <taxon>Pseudomonadota</taxon>
        <taxon>Betaproteobacteria</taxon>
        <taxon>Burkholderiales</taxon>
        <taxon>Burkholderiaceae</taxon>
        <taxon>Burkholderia</taxon>
        <taxon>Burkholderia cepacia complex</taxon>
    </lineage>
</organism>
<evidence type="ECO:0000259" key="1">
    <source>
        <dbReference type="Pfam" id="PF00550"/>
    </source>
</evidence>
<name>A0A6P2WY33_BURL3</name>
<protein>
    <submittedName>
        <fullName evidence="3">Acyl carrier protein</fullName>
    </submittedName>
</protein>
<dbReference type="Gene3D" id="1.10.1200.10">
    <property type="entry name" value="ACP-like"/>
    <property type="match status" value="1"/>
</dbReference>
<dbReference type="RefSeq" id="WP_174952642.1">
    <property type="nucleotide sequence ID" value="NZ_CABVQH010000016.1"/>
</dbReference>
<dbReference type="Proteomes" id="UP000494260">
    <property type="component" value="Unassembled WGS sequence"/>
</dbReference>
<dbReference type="Pfam" id="PF00550">
    <property type="entry name" value="PP-binding"/>
    <property type="match status" value="1"/>
</dbReference>
<proteinExistence type="predicted"/>
<dbReference type="AlphaFoldDB" id="A0A6P2WY33"/>
<evidence type="ECO:0000313" key="3">
    <source>
        <dbReference type="EMBL" id="VWD01747.1"/>
    </source>
</evidence>
<evidence type="ECO:0000313" key="4">
    <source>
        <dbReference type="Proteomes" id="UP000494260"/>
    </source>
</evidence>
<reference evidence="4 5" key="1">
    <citation type="submission" date="2019-09" db="EMBL/GenBank/DDBJ databases">
        <authorList>
            <person name="Depoorter E."/>
        </authorList>
    </citation>
    <scope>NUCLEOTIDE SEQUENCE [LARGE SCALE GENOMIC DNA]</scope>
    <source>
        <strain evidence="3">R-18109</strain>
        <strain evidence="2">R-18112</strain>
    </source>
</reference>
<dbReference type="EMBL" id="CABVQH010000016">
    <property type="protein sequence ID" value="VWD01747.1"/>
    <property type="molecule type" value="Genomic_DNA"/>
</dbReference>